<feature type="domain" description="CheC-like protein" evidence="9">
    <location>
        <begin position="47"/>
        <end position="81"/>
    </location>
</feature>
<dbReference type="InterPro" id="IPR028976">
    <property type="entry name" value="CheC-like_sf"/>
</dbReference>
<evidence type="ECO:0000259" key="8">
    <source>
        <dbReference type="Pfam" id="PF01052"/>
    </source>
</evidence>
<sequence length="398" mass="43164">MGNNFLSQEEINALLAGEDLASTEAESADASADDNKIDTGVITDIDKDLLGEIGNISMGSASTALYQLINQQVNITTPVVSVTTLKEIKEGFETPNIVLDIEYVAGIIGRNILIIKTLDGLVISNLMMGGDGNVTETHELSEIEISAVSEAMNQMIGSAATSMATMFGRKVDISPPSAKVVVDGSIPISDAIPEDQPIVRVSFRMTIGDIVDSNIMQIFPIETAKNIVAIMTGEDKAKEVAASEPAKDNKKDTIVNKEIYEQPAPVQQQPQQQYQPEPQYQQPQYEQPRMQQPVEVHAATFEPLVPQNSVPPIKNIDLILDVPLDISVVLGRTKKSIQDILNLGTGSLIELDKLAEEPVEILVNGKQIALGEVVVVDENFGIRITNIVSSVERIKRLK</sequence>
<dbReference type="InterPro" id="IPR001172">
    <property type="entry name" value="FliN_T3SS_HrcQb"/>
</dbReference>
<dbReference type="Gene3D" id="2.30.330.10">
    <property type="entry name" value="SpoA-like"/>
    <property type="match status" value="1"/>
</dbReference>
<keyword evidence="11" id="KW-1185">Reference proteome</keyword>
<keyword evidence="10" id="KW-0969">Cilium</keyword>
<proteinExistence type="inferred from homology"/>
<evidence type="ECO:0000313" key="10">
    <source>
        <dbReference type="EMBL" id="GEA29308.1"/>
    </source>
</evidence>
<evidence type="ECO:0000256" key="1">
    <source>
        <dbReference type="ARBA" id="ARBA00004413"/>
    </source>
</evidence>
<reference evidence="10 11" key="1">
    <citation type="submission" date="2019-06" db="EMBL/GenBank/DDBJ databases">
        <title>Draft genome sequence of Clostridium diolis DSM 15410.</title>
        <authorList>
            <person name="Kobayashi H."/>
            <person name="Tanizawa Y."/>
            <person name="Tohno M."/>
        </authorList>
    </citation>
    <scope>NUCLEOTIDE SEQUENCE [LARGE SCALE GENOMIC DNA]</scope>
    <source>
        <strain evidence="10 11">DSM 15410</strain>
    </source>
</reference>
<protein>
    <submittedName>
        <fullName evidence="10">Flagellar motor switch phosphatase FliY</fullName>
    </submittedName>
</protein>
<dbReference type="EMBL" id="BJLA01000001">
    <property type="protein sequence ID" value="GEA29308.1"/>
    <property type="molecule type" value="Genomic_DNA"/>
</dbReference>
<keyword evidence="5" id="KW-0283">Flagellar rotation</keyword>
<feature type="region of interest" description="Disordered" evidence="7">
    <location>
        <begin position="264"/>
        <end position="283"/>
    </location>
</feature>
<dbReference type="NCBIfam" id="NF005995">
    <property type="entry name" value="PRK08119.1"/>
    <property type="match status" value="1"/>
</dbReference>
<evidence type="ECO:0000256" key="3">
    <source>
        <dbReference type="ARBA" id="ARBA00022475"/>
    </source>
</evidence>
<dbReference type="PRINTS" id="PR00956">
    <property type="entry name" value="FLGMOTORFLIN"/>
</dbReference>
<dbReference type="GO" id="GO:0005886">
    <property type="term" value="C:plasma membrane"/>
    <property type="evidence" value="ECO:0007669"/>
    <property type="project" value="UniProtKB-SubCell"/>
</dbReference>
<dbReference type="Gene3D" id="3.40.1550.10">
    <property type="entry name" value="CheC-like"/>
    <property type="match status" value="1"/>
</dbReference>
<dbReference type="CDD" id="cd17907">
    <property type="entry name" value="FliY_FliN-Y"/>
    <property type="match status" value="1"/>
</dbReference>
<dbReference type="SUPFAM" id="SSF103039">
    <property type="entry name" value="CheC-like"/>
    <property type="match status" value="1"/>
</dbReference>
<comment type="similarity">
    <text evidence="2">Belongs to the FliN/MopA/SpaO family.</text>
</comment>
<name>A0AAV3VS06_9CLOT</name>
<dbReference type="SUPFAM" id="SSF101801">
    <property type="entry name" value="Surface presentation of antigens (SPOA)"/>
    <property type="match status" value="1"/>
</dbReference>
<dbReference type="PANTHER" id="PTHR43484:SF1">
    <property type="entry name" value="FLAGELLAR MOTOR SWITCH PROTEIN FLIN"/>
    <property type="match status" value="1"/>
</dbReference>
<dbReference type="Proteomes" id="UP000325212">
    <property type="component" value="Unassembled WGS sequence"/>
</dbReference>
<keyword evidence="3" id="KW-1003">Cell membrane</keyword>
<evidence type="ECO:0000313" key="11">
    <source>
        <dbReference type="Proteomes" id="UP000325212"/>
    </source>
</evidence>
<evidence type="ECO:0000256" key="5">
    <source>
        <dbReference type="ARBA" id="ARBA00022779"/>
    </source>
</evidence>
<dbReference type="NCBIfam" id="TIGR02480">
    <property type="entry name" value="fliN"/>
    <property type="match status" value="1"/>
</dbReference>
<feature type="domain" description="Flagellar motor switch protein FliN-like C-terminal" evidence="8">
    <location>
        <begin position="318"/>
        <end position="388"/>
    </location>
</feature>
<keyword evidence="6" id="KW-0472">Membrane</keyword>
<evidence type="ECO:0000256" key="4">
    <source>
        <dbReference type="ARBA" id="ARBA00022500"/>
    </source>
</evidence>
<dbReference type="PANTHER" id="PTHR43484">
    <property type="match status" value="1"/>
</dbReference>
<dbReference type="InterPro" id="IPR001543">
    <property type="entry name" value="FliN-like_C"/>
</dbReference>
<gene>
    <name evidence="10" type="primary">cheD_1</name>
    <name evidence="10" type="ORF">CDIOL_02310</name>
</gene>
<dbReference type="GO" id="GO:0009425">
    <property type="term" value="C:bacterial-type flagellum basal body"/>
    <property type="evidence" value="ECO:0007669"/>
    <property type="project" value="InterPro"/>
</dbReference>
<keyword evidence="10" id="KW-0282">Flagellum</keyword>
<dbReference type="AlphaFoldDB" id="A0AAV3VS06"/>
<dbReference type="GO" id="GO:0003774">
    <property type="term" value="F:cytoskeletal motor activity"/>
    <property type="evidence" value="ECO:0007669"/>
    <property type="project" value="InterPro"/>
</dbReference>
<dbReference type="Pfam" id="PF01052">
    <property type="entry name" value="FliMN_C"/>
    <property type="match status" value="1"/>
</dbReference>
<dbReference type="GO" id="GO:0071973">
    <property type="term" value="P:bacterial-type flagellum-dependent cell motility"/>
    <property type="evidence" value="ECO:0007669"/>
    <property type="project" value="InterPro"/>
</dbReference>
<dbReference type="GO" id="GO:0016787">
    <property type="term" value="F:hydrolase activity"/>
    <property type="evidence" value="ECO:0007669"/>
    <property type="project" value="InterPro"/>
</dbReference>
<organism evidence="10 11">
    <name type="scientific">Clostridium diolis</name>
    <dbReference type="NCBI Taxonomy" id="223919"/>
    <lineage>
        <taxon>Bacteria</taxon>
        <taxon>Bacillati</taxon>
        <taxon>Bacillota</taxon>
        <taxon>Clostridia</taxon>
        <taxon>Eubacteriales</taxon>
        <taxon>Clostridiaceae</taxon>
        <taxon>Clostridium</taxon>
    </lineage>
</organism>
<evidence type="ECO:0000256" key="7">
    <source>
        <dbReference type="SAM" id="MobiDB-lite"/>
    </source>
</evidence>
<evidence type="ECO:0000259" key="9">
    <source>
        <dbReference type="Pfam" id="PF04509"/>
    </source>
</evidence>
<dbReference type="Pfam" id="PF04509">
    <property type="entry name" value="CheC"/>
    <property type="match status" value="2"/>
</dbReference>
<keyword evidence="4" id="KW-0145">Chemotaxis</keyword>
<comment type="subcellular location">
    <subcellularLocation>
        <location evidence="1">Cell membrane</location>
        <topology evidence="1">Peripheral membrane protein</topology>
        <orientation evidence="1">Cytoplasmic side</orientation>
    </subcellularLocation>
</comment>
<feature type="domain" description="CheC-like protein" evidence="9">
    <location>
        <begin position="143"/>
        <end position="179"/>
    </location>
</feature>
<dbReference type="InterPro" id="IPR051469">
    <property type="entry name" value="FliN/MopA/SpaO"/>
</dbReference>
<dbReference type="InterPro" id="IPR036429">
    <property type="entry name" value="SpoA-like_sf"/>
</dbReference>
<comment type="caution">
    <text evidence="10">The sequence shown here is derived from an EMBL/GenBank/DDBJ whole genome shotgun (WGS) entry which is preliminary data.</text>
</comment>
<keyword evidence="10" id="KW-0966">Cell projection</keyword>
<evidence type="ECO:0000256" key="2">
    <source>
        <dbReference type="ARBA" id="ARBA00009226"/>
    </source>
</evidence>
<dbReference type="InterPro" id="IPR007597">
    <property type="entry name" value="CheC"/>
</dbReference>
<dbReference type="InterPro" id="IPR012826">
    <property type="entry name" value="FliN"/>
</dbReference>
<dbReference type="GO" id="GO:0006935">
    <property type="term" value="P:chemotaxis"/>
    <property type="evidence" value="ECO:0007669"/>
    <property type="project" value="UniProtKB-KW"/>
</dbReference>
<evidence type="ECO:0000256" key="6">
    <source>
        <dbReference type="ARBA" id="ARBA00023136"/>
    </source>
</evidence>
<accession>A0AAV3VS06</accession>